<evidence type="ECO:0000313" key="12">
    <source>
        <dbReference type="Proteomes" id="UP000063147"/>
    </source>
</evidence>
<dbReference type="InterPro" id="IPR027417">
    <property type="entry name" value="P-loop_NTPase"/>
</dbReference>
<evidence type="ECO:0000256" key="7">
    <source>
        <dbReference type="ARBA" id="ARBA00034808"/>
    </source>
</evidence>
<keyword evidence="3 9" id="KW-0347">Helicase</keyword>
<keyword evidence="4 9" id="KW-0067">ATP-binding</keyword>
<dbReference type="GO" id="GO:0005524">
    <property type="term" value="F:ATP binding"/>
    <property type="evidence" value="ECO:0007669"/>
    <property type="project" value="UniProtKB-UniRule"/>
</dbReference>
<dbReference type="InterPro" id="IPR000212">
    <property type="entry name" value="DNA_helicase_UvrD/REP"/>
</dbReference>
<feature type="domain" description="UvrD-like helicase ATP-binding" evidence="10">
    <location>
        <begin position="6"/>
        <end position="257"/>
    </location>
</feature>
<dbReference type="AlphaFoldDB" id="A0A0M3USN9"/>
<evidence type="ECO:0000256" key="9">
    <source>
        <dbReference type="PROSITE-ProRule" id="PRU00560"/>
    </source>
</evidence>
<evidence type="ECO:0000256" key="1">
    <source>
        <dbReference type="ARBA" id="ARBA00022741"/>
    </source>
</evidence>
<keyword evidence="1 9" id="KW-0547">Nucleotide-binding</keyword>
<dbReference type="EMBL" id="CP012713">
    <property type="protein sequence ID" value="ALF18679.1"/>
    <property type="molecule type" value="Genomic_DNA"/>
</dbReference>
<accession>A0A0M3USN9</accession>
<comment type="catalytic activity">
    <reaction evidence="8">
        <text>ATP + H2O = ADP + phosphate + H(+)</text>
        <dbReference type="Rhea" id="RHEA:13065"/>
        <dbReference type="ChEBI" id="CHEBI:15377"/>
        <dbReference type="ChEBI" id="CHEBI:15378"/>
        <dbReference type="ChEBI" id="CHEBI:30616"/>
        <dbReference type="ChEBI" id="CHEBI:43474"/>
        <dbReference type="ChEBI" id="CHEBI:456216"/>
        <dbReference type="EC" id="5.6.2.4"/>
    </reaction>
</comment>
<sequence>MDTRILEDGVKGALQCIEKGENFILEGGAGSGKTYSLISLIETLIIKSPEIKIVCITYTNNAVAEIKSRIGSKNLWVSTIHEFIWHIIKKYQKEIKNELILFINDETIKNFKKPKEMENTIITIDYFNNIDVEYDEYYSMNPNAENKVKISHDHILILTEKMFDKYKKLSDILKDIANCIFVDEYQDTSPYIAKILLEHLKKSKKKNVIGFFGDSMQSIYDEGIGDLKKYNLKKIVKKENRRNPKIVIEIANKFRDDNLMQIPSSDRNGPNMDKNGVVIEGNIKFIYGKEPEDINFLKNKALFKSWDFLDGKKTKELRLTHKYNSEMAGFKKLYDLYNDDLIIILIDKIKKVIDSSSNENNEKSLSKLVLELRPTYNKKDLLEEIINNKIYNSIYQSIENLAWKDILEKCKINKESLMSYKFNGISERYETNSYRDKVLQRLDILNELIELYESKKFNEFLKKTNFSIQNKNDKSKLKEIMNYLILEDGKTIEEVLNFSKKQGLITEDMFFDNYIGIKGFYLWERIKKISFKEYRNSILYLKEFSPISTQHSIKGNEFDNVLVVLESNWNKYDFKTLFGKGSGNENVIKRTRKLFYVCMTRVKKNLVIYMPTEDLEIVNSAKEYFGEENVLSIDSI</sequence>
<dbReference type="InterPro" id="IPR014017">
    <property type="entry name" value="DNA_helicase_UvrD-like_C"/>
</dbReference>
<dbReference type="RefSeq" id="WP_060676740.1">
    <property type="nucleotide sequence ID" value="NZ_CP012713.1"/>
</dbReference>
<dbReference type="Gene3D" id="3.40.50.300">
    <property type="entry name" value="P-loop containing nucleotide triphosphate hydrolases"/>
    <property type="match status" value="2"/>
</dbReference>
<evidence type="ECO:0000313" key="11">
    <source>
        <dbReference type="EMBL" id="ALF18679.1"/>
    </source>
</evidence>
<keyword evidence="2 9" id="KW-0378">Hydrolase</keyword>
<keyword evidence="5" id="KW-0413">Isomerase</keyword>
<protein>
    <recommendedName>
        <fullName evidence="7">DNA 3'-5' helicase</fullName>
        <ecNumber evidence="7">5.6.2.4</ecNumber>
    </recommendedName>
</protein>
<dbReference type="GO" id="GO:0043138">
    <property type="term" value="F:3'-5' DNA helicase activity"/>
    <property type="evidence" value="ECO:0007669"/>
    <property type="project" value="TreeGrafter"/>
</dbReference>
<evidence type="ECO:0000259" key="10">
    <source>
        <dbReference type="PROSITE" id="PS51198"/>
    </source>
</evidence>
<dbReference type="Pfam" id="PF13361">
    <property type="entry name" value="UvrD_C"/>
    <property type="match status" value="1"/>
</dbReference>
<evidence type="ECO:0000256" key="4">
    <source>
        <dbReference type="ARBA" id="ARBA00022840"/>
    </source>
</evidence>
<evidence type="ECO:0000256" key="5">
    <source>
        <dbReference type="ARBA" id="ARBA00023235"/>
    </source>
</evidence>
<comment type="catalytic activity">
    <reaction evidence="6">
        <text>Couples ATP hydrolysis with the unwinding of duplex DNA by translocating in the 3'-5' direction.</text>
        <dbReference type="EC" id="5.6.2.4"/>
    </reaction>
</comment>
<dbReference type="EC" id="5.6.2.4" evidence="7"/>
<feature type="binding site" evidence="9">
    <location>
        <begin position="27"/>
        <end position="34"/>
    </location>
    <ligand>
        <name>ATP</name>
        <dbReference type="ChEBI" id="CHEBI:30616"/>
    </ligand>
</feature>
<dbReference type="SUPFAM" id="SSF52540">
    <property type="entry name" value="P-loop containing nucleoside triphosphate hydrolases"/>
    <property type="match status" value="1"/>
</dbReference>
<evidence type="ECO:0000256" key="8">
    <source>
        <dbReference type="ARBA" id="ARBA00048988"/>
    </source>
</evidence>
<evidence type="ECO:0000256" key="3">
    <source>
        <dbReference type="ARBA" id="ARBA00022806"/>
    </source>
</evidence>
<gene>
    <name evidence="11" type="ORF">RN98_11075</name>
</gene>
<reference evidence="11 12" key="1">
    <citation type="submission" date="2015-09" db="EMBL/GenBank/DDBJ databases">
        <authorList>
            <person name="Jackson K.R."/>
            <person name="Lunt B.L."/>
            <person name="Fisher J.N.B."/>
            <person name="Gardner A.V."/>
            <person name="Bailey M.E."/>
            <person name="Deus L.M."/>
            <person name="Earl A.S."/>
            <person name="Gibby P.D."/>
            <person name="Hartmann K.A."/>
            <person name="Liu J.E."/>
            <person name="Manci A.M."/>
            <person name="Nielsen D.A."/>
            <person name="Solomon M.B."/>
            <person name="Breakwell D.P."/>
            <person name="Burnett S.H."/>
            <person name="Grose J.H."/>
        </authorList>
    </citation>
    <scope>NUCLEOTIDE SEQUENCE [LARGE SCALE GENOMIC DNA]</scope>
    <source>
        <strain evidence="11 12">KCOM 1279</strain>
    </source>
</reference>
<dbReference type="Proteomes" id="UP000063147">
    <property type="component" value="Chromosome"/>
</dbReference>
<organism evidence="11">
    <name type="scientific">Fusobacterium animalis</name>
    <dbReference type="NCBI Taxonomy" id="76859"/>
    <lineage>
        <taxon>Bacteria</taxon>
        <taxon>Fusobacteriati</taxon>
        <taxon>Fusobacteriota</taxon>
        <taxon>Fusobacteriia</taxon>
        <taxon>Fusobacteriales</taxon>
        <taxon>Fusobacteriaceae</taxon>
        <taxon>Fusobacterium</taxon>
    </lineage>
</organism>
<evidence type="ECO:0000256" key="6">
    <source>
        <dbReference type="ARBA" id="ARBA00034617"/>
    </source>
</evidence>
<dbReference type="InterPro" id="IPR014016">
    <property type="entry name" value="UvrD-like_ATP-bd"/>
</dbReference>
<proteinExistence type="predicted"/>
<dbReference type="PROSITE" id="PS51198">
    <property type="entry name" value="UVRD_HELICASE_ATP_BIND"/>
    <property type="match status" value="1"/>
</dbReference>
<dbReference type="GO" id="GO:0003677">
    <property type="term" value="F:DNA binding"/>
    <property type="evidence" value="ECO:0007669"/>
    <property type="project" value="InterPro"/>
</dbReference>
<dbReference type="PANTHER" id="PTHR11070:SF2">
    <property type="entry name" value="ATP-DEPENDENT DNA HELICASE SRS2"/>
    <property type="match status" value="1"/>
</dbReference>
<dbReference type="PANTHER" id="PTHR11070">
    <property type="entry name" value="UVRD / RECB / PCRA DNA HELICASE FAMILY MEMBER"/>
    <property type="match status" value="1"/>
</dbReference>
<dbReference type="Pfam" id="PF13245">
    <property type="entry name" value="AAA_19"/>
    <property type="match status" value="1"/>
</dbReference>
<dbReference type="OrthoDB" id="1100019at2"/>
<dbReference type="GO" id="GO:0000725">
    <property type="term" value="P:recombinational repair"/>
    <property type="evidence" value="ECO:0007669"/>
    <property type="project" value="TreeGrafter"/>
</dbReference>
<evidence type="ECO:0000256" key="2">
    <source>
        <dbReference type="ARBA" id="ARBA00022801"/>
    </source>
</evidence>
<dbReference type="PATRIC" id="fig|76859.3.peg.2238"/>
<dbReference type="GO" id="GO:0016787">
    <property type="term" value="F:hydrolase activity"/>
    <property type="evidence" value="ECO:0007669"/>
    <property type="project" value="UniProtKB-UniRule"/>
</dbReference>
<name>A0A0M3USN9_9FUSO</name>